<dbReference type="Proteomes" id="UP000886878">
    <property type="component" value="Unassembled WGS sequence"/>
</dbReference>
<gene>
    <name evidence="2" type="ORF">H9876_01070</name>
</gene>
<organism evidence="2 3">
    <name type="scientific">Candidatus Limosilactobacillus merdipullorum</name>
    <dbReference type="NCBI Taxonomy" id="2838653"/>
    <lineage>
        <taxon>Bacteria</taxon>
        <taxon>Bacillati</taxon>
        <taxon>Bacillota</taxon>
        <taxon>Bacilli</taxon>
        <taxon>Lactobacillales</taxon>
        <taxon>Lactobacillaceae</taxon>
        <taxon>Limosilactobacillus</taxon>
    </lineage>
</organism>
<proteinExistence type="predicted"/>
<protein>
    <submittedName>
        <fullName evidence="2">AzlD domain-containing protein</fullName>
    </submittedName>
</protein>
<keyword evidence="1" id="KW-1133">Transmembrane helix</keyword>
<evidence type="ECO:0000313" key="3">
    <source>
        <dbReference type="Proteomes" id="UP000886878"/>
    </source>
</evidence>
<dbReference type="EMBL" id="DXGK01000022">
    <property type="protein sequence ID" value="HIW69962.1"/>
    <property type="molecule type" value="Genomic_DNA"/>
</dbReference>
<comment type="caution">
    <text evidence="2">The sequence shown here is derived from an EMBL/GenBank/DDBJ whole genome shotgun (WGS) entry which is preliminary data.</text>
</comment>
<reference evidence="2" key="1">
    <citation type="journal article" date="2021" name="PeerJ">
        <title>Extensive microbial diversity within the chicken gut microbiome revealed by metagenomics and culture.</title>
        <authorList>
            <person name="Gilroy R."/>
            <person name="Ravi A."/>
            <person name="Getino M."/>
            <person name="Pursley I."/>
            <person name="Horton D.L."/>
            <person name="Alikhan N.F."/>
            <person name="Baker D."/>
            <person name="Gharbi K."/>
            <person name="Hall N."/>
            <person name="Watson M."/>
            <person name="Adriaenssens E.M."/>
            <person name="Foster-Nyarko E."/>
            <person name="Jarju S."/>
            <person name="Secka A."/>
            <person name="Antonio M."/>
            <person name="Oren A."/>
            <person name="Chaudhuri R.R."/>
            <person name="La Ragione R."/>
            <person name="Hildebrand F."/>
            <person name="Pallen M.J."/>
        </authorList>
    </citation>
    <scope>NUCLEOTIDE SEQUENCE</scope>
    <source>
        <strain evidence="2">ChiHejej3B27-2180</strain>
    </source>
</reference>
<reference evidence="2" key="2">
    <citation type="submission" date="2021-04" db="EMBL/GenBank/DDBJ databases">
        <authorList>
            <person name="Gilroy R."/>
        </authorList>
    </citation>
    <scope>NUCLEOTIDE SEQUENCE</scope>
    <source>
        <strain evidence="2">ChiHejej3B27-2180</strain>
    </source>
</reference>
<dbReference type="PIRSF" id="PIRSF003203">
    <property type="entry name" value="AzlD"/>
    <property type="match status" value="1"/>
</dbReference>
<evidence type="ECO:0000313" key="2">
    <source>
        <dbReference type="EMBL" id="HIW69962.1"/>
    </source>
</evidence>
<accession>A0A9D1QMM2</accession>
<keyword evidence="1" id="KW-0472">Membrane</keyword>
<feature type="transmembrane region" description="Helical" evidence="1">
    <location>
        <begin position="48"/>
        <end position="65"/>
    </location>
</feature>
<dbReference type="Pfam" id="PF05437">
    <property type="entry name" value="AzlD"/>
    <property type="match status" value="1"/>
</dbReference>
<evidence type="ECO:0000256" key="1">
    <source>
        <dbReference type="SAM" id="Phobius"/>
    </source>
</evidence>
<dbReference type="AlphaFoldDB" id="A0A9D1QMM2"/>
<sequence length="113" mass="12393">MTVVERLLSIAIAALANFATRVAPFLLFAHSHNGKSEISPFIEGLGKFLPPAIMALLVVYCFRNVNFLGGTHGLPELLAAGVTIEVHLWKRNMFLSLIVGTLTYILLVHFVFA</sequence>
<dbReference type="InterPro" id="IPR008407">
    <property type="entry name" value="Brnchd-chn_aa_trnsp_AzlD"/>
</dbReference>
<keyword evidence="1" id="KW-0812">Transmembrane</keyword>
<feature type="transmembrane region" description="Helical" evidence="1">
    <location>
        <begin position="93"/>
        <end position="112"/>
    </location>
</feature>
<name>A0A9D1QMM2_9LACO</name>
<feature type="transmembrane region" description="Helical" evidence="1">
    <location>
        <begin position="7"/>
        <end position="28"/>
    </location>
</feature>